<dbReference type="RefSeq" id="WP_090000634.1">
    <property type="nucleotide sequence ID" value="NZ_FOBV01000006.1"/>
</dbReference>
<dbReference type="GO" id="GO:0005975">
    <property type="term" value="P:carbohydrate metabolic process"/>
    <property type="evidence" value="ECO:0007669"/>
    <property type="project" value="UniProtKB-ARBA"/>
</dbReference>
<protein>
    <submittedName>
        <fullName evidence="2">F5/8 type C domain-containing protein</fullName>
    </submittedName>
</protein>
<dbReference type="PROSITE" id="PS50022">
    <property type="entry name" value="FA58C_3"/>
    <property type="match status" value="1"/>
</dbReference>
<keyword evidence="3" id="KW-1185">Reference proteome</keyword>
<dbReference type="InterPro" id="IPR008979">
    <property type="entry name" value="Galactose-bd-like_sf"/>
</dbReference>
<dbReference type="InterPro" id="IPR013320">
    <property type="entry name" value="ConA-like_dom_sf"/>
</dbReference>
<dbReference type="STRING" id="295069.SAMN05421856_106207"/>
<reference evidence="3" key="1">
    <citation type="submission" date="2016-10" db="EMBL/GenBank/DDBJ databases">
        <authorList>
            <person name="Varghese N."/>
            <person name="Submissions S."/>
        </authorList>
    </citation>
    <scope>NUCLEOTIDE SEQUENCE [LARGE SCALE GENOMIC DNA]</scope>
    <source>
        <strain evidence="3">DSM 17453</strain>
    </source>
</reference>
<name>A0A1H8B4G9_9FLAO</name>
<dbReference type="Pfam" id="PF00754">
    <property type="entry name" value="F5_F8_type_C"/>
    <property type="match status" value="1"/>
</dbReference>
<proteinExistence type="predicted"/>
<dbReference type="Gene3D" id="2.60.120.260">
    <property type="entry name" value="Galactose-binding domain-like"/>
    <property type="match status" value="1"/>
</dbReference>
<dbReference type="EMBL" id="FOBV01000006">
    <property type="protein sequence ID" value="SEM77024.1"/>
    <property type="molecule type" value="Genomic_DNA"/>
</dbReference>
<organism evidence="2 3">
    <name type="scientific">Chryseobacterium taichungense</name>
    <dbReference type="NCBI Taxonomy" id="295069"/>
    <lineage>
        <taxon>Bacteria</taxon>
        <taxon>Pseudomonadati</taxon>
        <taxon>Bacteroidota</taxon>
        <taxon>Flavobacteriia</taxon>
        <taxon>Flavobacteriales</taxon>
        <taxon>Weeksellaceae</taxon>
        <taxon>Chryseobacterium group</taxon>
        <taxon>Chryseobacterium</taxon>
    </lineage>
</organism>
<dbReference type="PANTHER" id="PTHR24543">
    <property type="entry name" value="MULTICOPPER OXIDASE-RELATED"/>
    <property type="match status" value="1"/>
</dbReference>
<dbReference type="InterPro" id="IPR058515">
    <property type="entry name" value="DUF8202"/>
</dbReference>
<dbReference type="PROSITE" id="PS01285">
    <property type="entry name" value="FA58C_1"/>
    <property type="match status" value="1"/>
</dbReference>
<dbReference type="SUPFAM" id="SSF49785">
    <property type="entry name" value="Galactose-binding domain-like"/>
    <property type="match status" value="1"/>
</dbReference>
<dbReference type="SMART" id="SM00231">
    <property type="entry name" value="FA58C"/>
    <property type="match status" value="1"/>
</dbReference>
<evidence type="ECO:0000313" key="3">
    <source>
        <dbReference type="Proteomes" id="UP000199450"/>
    </source>
</evidence>
<accession>A0A1H8B4G9</accession>
<dbReference type="InterPro" id="IPR000421">
    <property type="entry name" value="FA58C"/>
</dbReference>
<dbReference type="OrthoDB" id="2582440at2"/>
<dbReference type="Pfam" id="PF26628">
    <property type="entry name" value="DUF8202"/>
    <property type="match status" value="8"/>
</dbReference>
<evidence type="ECO:0000259" key="1">
    <source>
        <dbReference type="PROSITE" id="PS50022"/>
    </source>
</evidence>
<gene>
    <name evidence="2" type="ORF">SAMN05421856_106207</name>
</gene>
<feature type="domain" description="F5/8 type C" evidence="1">
    <location>
        <begin position="37"/>
        <end position="182"/>
    </location>
</feature>
<dbReference type="Proteomes" id="UP000199450">
    <property type="component" value="Unassembled WGS sequence"/>
</dbReference>
<dbReference type="GO" id="GO:0004553">
    <property type="term" value="F:hydrolase activity, hydrolyzing O-glycosyl compounds"/>
    <property type="evidence" value="ECO:0007669"/>
    <property type="project" value="UniProtKB-ARBA"/>
</dbReference>
<dbReference type="SUPFAM" id="SSF49899">
    <property type="entry name" value="Concanavalin A-like lectins/glucanases"/>
    <property type="match status" value="2"/>
</dbReference>
<sequence length="3613" mass="381205">MKNKIYLMTIFCILTGYCGNLLRAQTGPGGVAGASLWLKADAGLSSSVTYFNVPAANRTASSTYSDSSLTPAYSTLSSSSAWAASSAVTGQYLTLDLGSVQSVYGIVTKGRGNYSQWVKKYTVSYSNDNVTYTPLGITFPANIDQNTEATNIFPSAITARYVRITETDYSGHPSMRVDLIKNVNPFSAGDSSVHLWQDQSSNGMNFMRRGAVAPVYQNSGSAGTNFNPVIQFNGSNYFENYVSVPSANNTNYTKFAVFNTTGATGNIISAADPGNSAFYLSGGSLYLYHNGNLSNPVPVSNNVPVIGTGVWSNGTSNGTYIKTNGKSGTAFTSSTGYTAGGLQIGAFQSGTNIPASSTIAESIVFSSALSPAQINKVESYLAMKYGVTLDPQNYVAGDGTIIWNSVTNSGYNNNIAGIGWDYDSGLIQKQSQSVNAGFQPVIGNGNIAATNAGNSNSFNEDGTFMVWGSDTGSTTFSTAFSYGGLNYRMARTWKVQKTKTIATVKIAVPVSLWPGAVTKPALLVGSTTAFDGTSIMSMTKENIGGTDYYTVTVDPSSVQYFSFAGLVTAPGGIAGASLWLKADNGVSYNASNQVSVWNDQIGNPAITSQATKVGSGAITYAGAGMNFNPAINFDGTSGTEMTAATSSSSTWSGALTIYGVAKMNNAGNLNAVFASQNKSLQYFNNQYYVDGDGCQTAATSVVPVGTSNLAIVSYNANTVTTASQSFLNGQYQASASTSNCTASPTNGFEIGGRTSGNQSARVINGSLAEVIVYNTQHTGNNLSRLAIESYLGLKYGISLSRNNNGNGTSGEVISGSINEGDYVASDGTTKFWNSDITYQNNIAGIGRDDASALSQKQAQSASSGIQPVIGNIAIADTNANNSNDFAADKTFMVWGSDTGSANFVTSFAFGGLNNRMARIWKIQETGTVGKVRVALKVSDLPGSITKPTLLVSGDTTFDASDSTFLMTKETIGGVDYYVTDINANIDFSSGQYFSFAAFVTAPGGVAGTSLWLKSDLGTGTTTDNTAVSQWTDLSGNGNNATQGTSGNQPSYKNNLTSNMNFNSVMSFDGGNDYFKLNPASQPLGSAPRSIILPLRSNGSTTAISWGSNGTNTLYSIRVNPLLTDFGSANAQNSGGGSITNTNILAAIYTGSGGNNELYQYGKRLGTTTINLNTSTGLAALGAEVWTGNYDNFFWGQIPEVIMYNKALSAVEQSRIYSYVALKYGATLDQSTAQSYVLSDNTVVWNATSNVAYSNNIAGIGRDDASALSQKQSQSVNGGIQPVIGNGDIADTNANNSNAFATDKSFMVWGSDTGSSSFATPFAYGSSNFRMTRIWKVQETGTVSNVKVAIPASQLPTSVSNPSILISGDVNFDGNDTRIEMEQKTIGGILYYVAKNSVDLASGQFFSFAGYVTAPGGVAGVSLWLKADTGTNTTANDGTITSWIDQSGNGRNFGVGSGTVVYKTPVGTPGFNFNPSINFNSTSAALYSGSSLFPSSPTSSATLFGVSNANGLSLLKVNNSGETNAYAYYDYPHFESNNLFARPSSSSGVAVSNNNFTSSISRISIGTMSSGSSVGIAINGGTFSTANGSYSTNTGAMIIGSNAWTGGDDYNPAIGNTPEIIAYTSLLSGTDQQRINSYLGIKYGVTLDQGTAGQNYLNSGSNVIWDASANSVYGNNIAGIGRDDASALLQKQSQSVNAGYQLIAGISTVAATNAANTGTLNNLQFLVWGDNNAANTAPFTAVSGYNSRLNRVWKVQNTNTVNQSVQVLVPVTTSTVPGLVPATSSLLCGTDATFAGSYQVYNPAGTVTVNSVSYLAFNVPASMVSKPSFYMTLAFYEQSPGGVRDELLWLRGDKDLTSTILWKDQSSNHNDLQFSTYACNEAPRGQMVLGETLNFNPVSSFGDNNNWVWGYTPANVATQSKADVAVVYKTDGAYAQDVWGTDWGGPLDERSLATAQVANGNTGISYSGGNSGAATINVASFNGVASNGSNVLINGNNVLNFTGSTNYVGCQSIRLGDIKGAGNVFKGVIGDMVVYNKNMSAIERIQLNSYLALKYGITLGRDNDGDNTPGEQISASPAVYEGDYLASDGITRTWLSDAVYQNNVAGIGRDDISAFHQRITMSQSATPDIITLSTDSNFTNVNQSGASGHTDVANDKYFFVTGNNNGALTYTIKSGLSNDLNALMNRIWKVKQTGTLQDVYVKTSNTKATYLVYSADATFSTGVTYVPLSGGATVSGTQIPNGNYFTFATFLEAPGGVYTGLKIWHKADAGVTATSGAVTAWVNQADEKQITNSTSYEQPTWVGGSGNAFNFNPYLSFAGSRNSLRNTTANLFSQDSDITNFFASNVLPTANGGQFWGIQWIGKTGGAIYDNFEWFNDSIYTGVESKYYTTSLKGAGQNIFTFAHSGVNDRTNAYINTTTVMNNISNTGRIGDGGYVIGDDTTLGGDNYSNLFNMSELVAYNRVLNATELNQVQSYLAIKNGTSLAQNYLASDATSVWTAGAGYDNSIIGLAKDKTSTLHQRIAKSQMPVTDIITLSTDTNFTNANQSGSAGHTDIANDRYFMITGHNGKTTTFTLKSGLSNSLNAIMNRVWKVQQTGTAQNIFIKVDNIRATYLIYSADPTFSSGITYKALTAGVTPGVQIPSGNYFTFAAPLNGPGGVTDNLVRWYRADRDVVTGSTLTWKDQTVNRDATQGTAANQPAYNTSGSSLLNFNPSLTFNSSQSNYMSFNDSGMASGSAARSVFGVGRTSMPGGTFEWVSSYGTSASAQNFGLMRTGNNVLVTTYGNDFVPYSTINPYASNTPVISYGAAAGSTLYGTYNALPVQGGTYTVNTVLNTGRIGTRQSLGEYWNGVIGEVVHYNKIPSAAEKARIDSYLGLKYGVSLGTNASPFSYVGSDSNTFWTGSTTYQNNIAGIGRDDISDLIQKQSQSVNAGRQVIISLANVAATNEANTGSFDTNLQFLVWGDNNTDMVGNTSAFTAVYPYQERLSRVWKVQNTNSLAKDLQVLIPASYIKDLKVSSLLYSTDAGFASGNQIISSTATSVVTVNSVDYKAFTIPAAQVNQPVFYFTMAYYKRSPGGVIGENLWLRADDGVSATTDNTAVSQWNDQSANNSHGTQATAARQPLYKNNATDNMNFNPVLAFNATSSQNFDIAGDLGIGSQQGVAVFGVSDAASGARYFLEPKTTGNNLLQFRSSSPGSSTLTLSNGTSVSNTLAGTGSSVLYSGWRGTGSLFSGVNANAGTSAASSTNWTAGSLSLGAAYNQTAFTTGKIPEVAEYSKALTATELQKVNSYLALKYGITMDQTTIQDYLASDGNKSWTKDATYKYNIAGIGRDDLTALSQKQSQSVNTGSQILVALGSAAASNTANANTFGADMQYLVWGDDNGSLTTKVATGNVMANGLTYTKRFSRVWKMQNKGSFASDIKVYFPVSAFVNVWPSSVSLIYASTAAKLSDGTASVIASTSTETINGVSYYAFPVDASTVSSLNYLSFTTATSVCYKPAVTAGTALSTKAGITALGRAGTNADNWPMVRKGGWMALEAKTKGMIINRVRFKNFGTDAAPDFRPVADDDTTPILTNPVEGMIVMDLTNRMLKVYTTKDGGTTYGWYQIGQQTCPD</sequence>
<evidence type="ECO:0000313" key="2">
    <source>
        <dbReference type="EMBL" id="SEM77024.1"/>
    </source>
</evidence>